<gene>
    <name evidence="1" type="ORF">LCGC14_2125380</name>
</gene>
<evidence type="ECO:0000313" key="1">
    <source>
        <dbReference type="EMBL" id="KKL68395.1"/>
    </source>
</evidence>
<reference evidence="1" key="1">
    <citation type="journal article" date="2015" name="Nature">
        <title>Complex archaea that bridge the gap between prokaryotes and eukaryotes.</title>
        <authorList>
            <person name="Spang A."/>
            <person name="Saw J.H."/>
            <person name="Jorgensen S.L."/>
            <person name="Zaremba-Niedzwiedzka K."/>
            <person name="Martijn J."/>
            <person name="Lind A.E."/>
            <person name="van Eijk R."/>
            <person name="Schleper C."/>
            <person name="Guy L."/>
            <person name="Ettema T.J."/>
        </authorList>
    </citation>
    <scope>NUCLEOTIDE SEQUENCE</scope>
</reference>
<name>A0A0F9GG39_9ZZZZ</name>
<feature type="non-terminal residue" evidence="1">
    <location>
        <position position="1"/>
    </location>
</feature>
<proteinExistence type="predicted"/>
<accession>A0A0F9GG39</accession>
<protein>
    <submittedName>
        <fullName evidence="1">Uncharacterized protein</fullName>
    </submittedName>
</protein>
<comment type="caution">
    <text evidence="1">The sequence shown here is derived from an EMBL/GenBank/DDBJ whole genome shotgun (WGS) entry which is preliminary data.</text>
</comment>
<sequence length="39" mass="4354">TWALPLFTRLEAELAELTAREDVLARARQIAEMAARKAA</sequence>
<organism evidence="1">
    <name type="scientific">marine sediment metagenome</name>
    <dbReference type="NCBI Taxonomy" id="412755"/>
    <lineage>
        <taxon>unclassified sequences</taxon>
        <taxon>metagenomes</taxon>
        <taxon>ecological metagenomes</taxon>
    </lineage>
</organism>
<dbReference type="AlphaFoldDB" id="A0A0F9GG39"/>
<dbReference type="EMBL" id="LAZR01026541">
    <property type="protein sequence ID" value="KKL68395.1"/>
    <property type="molecule type" value="Genomic_DNA"/>
</dbReference>